<reference evidence="1" key="1">
    <citation type="submission" date="2014-09" db="EMBL/GenBank/DDBJ databases">
        <authorList>
            <person name="Magalhaes I.L.F."/>
            <person name="Oliveira U."/>
            <person name="Santos F.R."/>
            <person name="Vidigal T.H.D.A."/>
            <person name="Brescovit A.D."/>
            <person name="Santos A.J."/>
        </authorList>
    </citation>
    <scope>NUCLEOTIDE SEQUENCE</scope>
    <source>
        <tissue evidence="1">Shoot tissue taken approximately 20 cm above the soil surface</tissue>
    </source>
</reference>
<name>A0A0A8ZQ16_ARUDO</name>
<sequence length="26" mass="3081">MSMHFCAFKHKRQILLKSIAVMISFL</sequence>
<organism evidence="1">
    <name type="scientific">Arundo donax</name>
    <name type="common">Giant reed</name>
    <name type="synonym">Donax arundinaceus</name>
    <dbReference type="NCBI Taxonomy" id="35708"/>
    <lineage>
        <taxon>Eukaryota</taxon>
        <taxon>Viridiplantae</taxon>
        <taxon>Streptophyta</taxon>
        <taxon>Embryophyta</taxon>
        <taxon>Tracheophyta</taxon>
        <taxon>Spermatophyta</taxon>
        <taxon>Magnoliopsida</taxon>
        <taxon>Liliopsida</taxon>
        <taxon>Poales</taxon>
        <taxon>Poaceae</taxon>
        <taxon>PACMAD clade</taxon>
        <taxon>Arundinoideae</taxon>
        <taxon>Arundineae</taxon>
        <taxon>Arundo</taxon>
    </lineage>
</organism>
<accession>A0A0A8ZQ16</accession>
<dbReference type="EMBL" id="GBRH01258117">
    <property type="protein sequence ID" value="JAD39778.1"/>
    <property type="molecule type" value="Transcribed_RNA"/>
</dbReference>
<evidence type="ECO:0000313" key="1">
    <source>
        <dbReference type="EMBL" id="JAD39778.1"/>
    </source>
</evidence>
<reference evidence="1" key="2">
    <citation type="journal article" date="2015" name="Data Brief">
        <title>Shoot transcriptome of the giant reed, Arundo donax.</title>
        <authorList>
            <person name="Barrero R.A."/>
            <person name="Guerrero F.D."/>
            <person name="Moolhuijzen P."/>
            <person name="Goolsby J.A."/>
            <person name="Tidwell J."/>
            <person name="Bellgard S.E."/>
            <person name="Bellgard M.I."/>
        </authorList>
    </citation>
    <scope>NUCLEOTIDE SEQUENCE</scope>
    <source>
        <tissue evidence="1">Shoot tissue taken approximately 20 cm above the soil surface</tissue>
    </source>
</reference>
<proteinExistence type="predicted"/>
<protein>
    <submittedName>
        <fullName evidence="1">Uncharacterized protein</fullName>
    </submittedName>
</protein>
<dbReference type="AlphaFoldDB" id="A0A0A8ZQ16"/>